<reference evidence="4" key="1">
    <citation type="submission" date="2018-01" db="EMBL/GenBank/DDBJ databases">
        <authorList>
            <person name="Regsiter A."/>
            <person name="William W."/>
        </authorList>
    </citation>
    <scope>NUCLEOTIDE SEQUENCE</scope>
    <source>
        <strain evidence="4">TRIP AH-1</strain>
    </source>
</reference>
<proteinExistence type="predicted"/>
<dbReference type="GO" id="GO:0008080">
    <property type="term" value="F:N-acetyltransferase activity"/>
    <property type="evidence" value="ECO:0007669"/>
    <property type="project" value="InterPro"/>
</dbReference>
<dbReference type="PANTHER" id="PTHR43626">
    <property type="entry name" value="ACYL-COA N-ACYLTRANSFERASE"/>
    <property type="match status" value="1"/>
</dbReference>
<gene>
    <name evidence="4" type="ORF">PITCH_A1800010</name>
</gene>
<evidence type="ECO:0000256" key="2">
    <source>
        <dbReference type="ARBA" id="ARBA00023315"/>
    </source>
</evidence>
<accession>A0A445MUY3</accession>
<evidence type="ECO:0000313" key="4">
    <source>
        <dbReference type="EMBL" id="SPD73324.1"/>
    </source>
</evidence>
<dbReference type="PANTHER" id="PTHR43626:SF4">
    <property type="entry name" value="GCN5-RELATED N-ACETYLTRANSFERASE 2, CHLOROPLASTIC"/>
    <property type="match status" value="1"/>
</dbReference>
<dbReference type="AlphaFoldDB" id="A0A445MUY3"/>
<keyword evidence="1 4" id="KW-0808">Transferase</keyword>
<dbReference type="InterPro" id="IPR045039">
    <property type="entry name" value="NSI-like"/>
</dbReference>
<dbReference type="PROSITE" id="PS51186">
    <property type="entry name" value="GNAT"/>
    <property type="match status" value="1"/>
</dbReference>
<keyword evidence="2 4" id="KW-0012">Acyltransferase</keyword>
<dbReference type="InterPro" id="IPR000182">
    <property type="entry name" value="GNAT_dom"/>
</dbReference>
<protein>
    <submittedName>
        <fullName evidence="4">Bifunctional protein argHA</fullName>
        <ecNumber evidence="4">2.3.1.1</ecNumber>
        <ecNumber evidence="4">4.3.2.1</ecNumber>
    </submittedName>
</protein>
<dbReference type="EC" id="2.3.1.1" evidence="4"/>
<keyword evidence="4" id="KW-0456">Lyase</keyword>
<dbReference type="Gene3D" id="3.40.630.30">
    <property type="match status" value="1"/>
</dbReference>
<dbReference type="GO" id="GO:0005737">
    <property type="term" value="C:cytoplasm"/>
    <property type="evidence" value="ECO:0007669"/>
    <property type="project" value="TreeGrafter"/>
</dbReference>
<sequence>MSDDTMNIRKAIIHDVHSIHRLLNDYAAKDLLLPRSLSELYDHLRDYFVLEHSTAFGNEVKGVCALGICWEDLAEIRSLAVSKDRHGKGDGSRLVETCLNEAKTLGLKRVFVLTYVPYFFKKIGFNEVAKSDLPHKIWSDCLKCPKFPNCDETALMIDLN</sequence>
<dbReference type="EC" id="4.3.2.1" evidence="4"/>
<dbReference type="NCBIfam" id="NF005840">
    <property type="entry name" value="PRK07757.1"/>
    <property type="match status" value="1"/>
</dbReference>
<evidence type="ECO:0000256" key="1">
    <source>
        <dbReference type="ARBA" id="ARBA00022679"/>
    </source>
</evidence>
<dbReference type="InterPro" id="IPR016181">
    <property type="entry name" value="Acyl_CoA_acyltransferase"/>
</dbReference>
<dbReference type="CDD" id="cd04301">
    <property type="entry name" value="NAT_SF"/>
    <property type="match status" value="1"/>
</dbReference>
<dbReference type="EMBL" id="OJIN01000091">
    <property type="protein sequence ID" value="SPD73324.1"/>
    <property type="molecule type" value="Genomic_DNA"/>
</dbReference>
<organism evidence="4">
    <name type="scientific">uncultured Desulfobacterium sp</name>
    <dbReference type="NCBI Taxonomy" id="201089"/>
    <lineage>
        <taxon>Bacteria</taxon>
        <taxon>Pseudomonadati</taxon>
        <taxon>Thermodesulfobacteriota</taxon>
        <taxon>Desulfobacteria</taxon>
        <taxon>Desulfobacterales</taxon>
        <taxon>Desulfobacteriaceae</taxon>
        <taxon>Desulfobacterium</taxon>
        <taxon>environmental samples</taxon>
    </lineage>
</organism>
<feature type="domain" description="N-acetyltransferase" evidence="3">
    <location>
        <begin position="6"/>
        <end position="148"/>
    </location>
</feature>
<name>A0A445MUY3_9BACT</name>
<dbReference type="GO" id="GO:0004056">
    <property type="term" value="F:argininosuccinate lyase activity"/>
    <property type="evidence" value="ECO:0007669"/>
    <property type="project" value="UniProtKB-EC"/>
</dbReference>
<dbReference type="Pfam" id="PF00583">
    <property type="entry name" value="Acetyltransf_1"/>
    <property type="match status" value="1"/>
</dbReference>
<evidence type="ECO:0000259" key="3">
    <source>
        <dbReference type="PROSITE" id="PS51186"/>
    </source>
</evidence>
<dbReference type="SUPFAM" id="SSF55729">
    <property type="entry name" value="Acyl-CoA N-acyltransferases (Nat)"/>
    <property type="match status" value="1"/>
</dbReference>